<organism evidence="3 4">
    <name type="scientific">Glossina pallidipes</name>
    <name type="common">Tsetse fly</name>
    <dbReference type="NCBI Taxonomy" id="7398"/>
    <lineage>
        <taxon>Eukaryota</taxon>
        <taxon>Metazoa</taxon>
        <taxon>Ecdysozoa</taxon>
        <taxon>Arthropoda</taxon>
        <taxon>Hexapoda</taxon>
        <taxon>Insecta</taxon>
        <taxon>Pterygota</taxon>
        <taxon>Neoptera</taxon>
        <taxon>Endopterygota</taxon>
        <taxon>Diptera</taxon>
        <taxon>Brachycera</taxon>
        <taxon>Muscomorpha</taxon>
        <taxon>Hippoboscoidea</taxon>
        <taxon>Glossinidae</taxon>
        <taxon>Glossina</taxon>
    </lineage>
</organism>
<sequence length="126" mass="14473">MTLKLSVLFSTFAEITLVGNSRQQNTRMEYPKEYDNNDNNFSSRLCKASKLCHKHFFTHTRTKFIRFACVTYFTSWSISDNVDDDDDDDDDDNDNDDDNDDDDVPSASEDSMKNRTRSQCVVGAVS</sequence>
<keyword evidence="2" id="KW-0732">Signal</keyword>
<reference evidence="4" key="1">
    <citation type="submission" date="2014-03" db="EMBL/GenBank/DDBJ databases">
        <authorList>
            <person name="Aksoy S."/>
            <person name="Warren W."/>
            <person name="Wilson R.K."/>
        </authorList>
    </citation>
    <scope>NUCLEOTIDE SEQUENCE [LARGE SCALE GENOMIC DNA]</scope>
    <source>
        <strain evidence="4">IAEA</strain>
    </source>
</reference>
<dbReference type="AlphaFoldDB" id="A0A1A9ZUA4"/>
<evidence type="ECO:0000256" key="2">
    <source>
        <dbReference type="SAM" id="SignalP"/>
    </source>
</evidence>
<feature type="chain" id="PRO_5008403223" evidence="2">
    <location>
        <begin position="19"/>
        <end position="126"/>
    </location>
</feature>
<feature type="region of interest" description="Disordered" evidence="1">
    <location>
        <begin position="78"/>
        <end position="126"/>
    </location>
</feature>
<feature type="compositionally biased region" description="Acidic residues" evidence="1">
    <location>
        <begin position="81"/>
        <end position="104"/>
    </location>
</feature>
<evidence type="ECO:0000256" key="1">
    <source>
        <dbReference type="SAM" id="MobiDB-lite"/>
    </source>
</evidence>
<evidence type="ECO:0000313" key="3">
    <source>
        <dbReference type="EnsemblMetazoa" id="GPAI025259-PA"/>
    </source>
</evidence>
<keyword evidence="4" id="KW-1185">Reference proteome</keyword>
<reference evidence="3" key="2">
    <citation type="submission" date="2020-05" db="UniProtKB">
        <authorList>
            <consortium name="EnsemblMetazoa"/>
        </authorList>
    </citation>
    <scope>IDENTIFICATION</scope>
    <source>
        <strain evidence="3">IAEA</strain>
    </source>
</reference>
<accession>A0A1A9ZUA4</accession>
<proteinExistence type="predicted"/>
<dbReference type="Proteomes" id="UP000092445">
    <property type="component" value="Unassembled WGS sequence"/>
</dbReference>
<evidence type="ECO:0000313" key="4">
    <source>
        <dbReference type="Proteomes" id="UP000092445"/>
    </source>
</evidence>
<protein>
    <submittedName>
        <fullName evidence="3">Uncharacterized protein</fullName>
    </submittedName>
</protein>
<name>A0A1A9ZUA4_GLOPL</name>
<dbReference type="VEuPathDB" id="VectorBase:GPAI025259"/>
<dbReference type="EnsemblMetazoa" id="GPAI025259-RA">
    <property type="protein sequence ID" value="GPAI025259-PA"/>
    <property type="gene ID" value="GPAI025259"/>
</dbReference>
<feature type="signal peptide" evidence="2">
    <location>
        <begin position="1"/>
        <end position="18"/>
    </location>
</feature>